<sequence>MMSSCPVDHSLDDVKQKLEDQKDVMPAPLYHDTARFFHDGQPQSILNEGFHLLKKYDLAGEAEKEKRNAALQQLVQRGE</sequence>
<name>A0ABW5T3F6_9BACI</name>
<feature type="compositionally biased region" description="Basic and acidic residues" evidence="1">
    <location>
        <begin position="9"/>
        <end position="23"/>
    </location>
</feature>
<reference evidence="3" key="1">
    <citation type="journal article" date="2019" name="Int. J. Syst. Evol. Microbiol.">
        <title>The Global Catalogue of Microorganisms (GCM) 10K type strain sequencing project: providing services to taxonomists for standard genome sequencing and annotation.</title>
        <authorList>
            <consortium name="The Broad Institute Genomics Platform"/>
            <consortium name="The Broad Institute Genome Sequencing Center for Infectious Disease"/>
            <person name="Wu L."/>
            <person name="Ma J."/>
        </authorList>
    </citation>
    <scope>NUCLEOTIDE SEQUENCE [LARGE SCALE GENOMIC DNA]</scope>
    <source>
        <strain evidence="3">KCTC 33792</strain>
    </source>
</reference>
<accession>A0ABW5T3F6</accession>
<protein>
    <submittedName>
        <fullName evidence="2">Uncharacterized protein</fullName>
    </submittedName>
</protein>
<feature type="region of interest" description="Disordered" evidence="1">
    <location>
        <begin position="1"/>
        <end position="25"/>
    </location>
</feature>
<dbReference type="RefSeq" id="WP_380713546.1">
    <property type="nucleotide sequence ID" value="NZ_JBHUML010000003.1"/>
</dbReference>
<gene>
    <name evidence="2" type="ORF">ACFSUB_12285</name>
</gene>
<dbReference type="Proteomes" id="UP001597520">
    <property type="component" value="Unassembled WGS sequence"/>
</dbReference>
<evidence type="ECO:0000313" key="3">
    <source>
        <dbReference type="Proteomes" id="UP001597520"/>
    </source>
</evidence>
<organism evidence="2 3">
    <name type="scientific">Salibacterium lacus</name>
    <dbReference type="NCBI Taxonomy" id="1898109"/>
    <lineage>
        <taxon>Bacteria</taxon>
        <taxon>Bacillati</taxon>
        <taxon>Bacillota</taxon>
        <taxon>Bacilli</taxon>
        <taxon>Bacillales</taxon>
        <taxon>Bacillaceae</taxon>
    </lineage>
</organism>
<proteinExistence type="predicted"/>
<keyword evidence="3" id="KW-1185">Reference proteome</keyword>
<comment type="caution">
    <text evidence="2">The sequence shown here is derived from an EMBL/GenBank/DDBJ whole genome shotgun (WGS) entry which is preliminary data.</text>
</comment>
<dbReference type="EMBL" id="JBHUML010000003">
    <property type="protein sequence ID" value="MFD2706245.1"/>
    <property type="molecule type" value="Genomic_DNA"/>
</dbReference>
<evidence type="ECO:0000256" key="1">
    <source>
        <dbReference type="SAM" id="MobiDB-lite"/>
    </source>
</evidence>
<evidence type="ECO:0000313" key="2">
    <source>
        <dbReference type="EMBL" id="MFD2706245.1"/>
    </source>
</evidence>